<accession>A0A1J1I996</accession>
<name>A0A1J1I996_9DIPT</name>
<reference evidence="2 3" key="1">
    <citation type="submission" date="2015-04" db="EMBL/GenBank/DDBJ databases">
        <authorList>
            <person name="Syromyatnikov M.Y."/>
            <person name="Popov V.N."/>
        </authorList>
    </citation>
    <scope>NUCLEOTIDE SEQUENCE [LARGE SCALE GENOMIC DNA]</scope>
</reference>
<protein>
    <submittedName>
        <fullName evidence="2">CLUMA_CG008487, isoform A</fullName>
    </submittedName>
</protein>
<dbReference type="AlphaFoldDB" id="A0A1J1I996"/>
<gene>
    <name evidence="2" type="ORF">CLUMA_CG008487</name>
</gene>
<proteinExistence type="predicted"/>
<dbReference type="Proteomes" id="UP000183832">
    <property type="component" value="Unassembled WGS sequence"/>
</dbReference>
<organism evidence="2 3">
    <name type="scientific">Clunio marinus</name>
    <dbReference type="NCBI Taxonomy" id="568069"/>
    <lineage>
        <taxon>Eukaryota</taxon>
        <taxon>Metazoa</taxon>
        <taxon>Ecdysozoa</taxon>
        <taxon>Arthropoda</taxon>
        <taxon>Hexapoda</taxon>
        <taxon>Insecta</taxon>
        <taxon>Pterygota</taxon>
        <taxon>Neoptera</taxon>
        <taxon>Endopterygota</taxon>
        <taxon>Diptera</taxon>
        <taxon>Nematocera</taxon>
        <taxon>Chironomoidea</taxon>
        <taxon>Chironomidae</taxon>
        <taxon>Clunio</taxon>
    </lineage>
</organism>
<feature type="compositionally biased region" description="Acidic residues" evidence="1">
    <location>
        <begin position="68"/>
        <end position="80"/>
    </location>
</feature>
<feature type="compositionally biased region" description="Low complexity" evidence="1">
    <location>
        <begin position="53"/>
        <end position="67"/>
    </location>
</feature>
<dbReference type="Pfam" id="PF14223">
    <property type="entry name" value="Retrotran_gag_2"/>
    <property type="match status" value="1"/>
</dbReference>
<feature type="region of interest" description="Disordered" evidence="1">
    <location>
        <begin position="262"/>
        <end position="287"/>
    </location>
</feature>
<evidence type="ECO:0000313" key="2">
    <source>
        <dbReference type="EMBL" id="CRK95001.1"/>
    </source>
</evidence>
<sequence>MAVDNSQLVYIKKCTTGSDAWKILKLNQRSKTEAERRQQPTPVVHEFFDAENNTDNSSGGEDNSSGGEDFEEENTDNDPEIEPRRSTRRNFVVFNRNKAQSTEHSTGYGPRTPKRNEKTSQIQCFLIDQSQLTDQENTGNTSVISIIQTATMNNRRSVKKRLETSEPPRKIEKLNNENYSSWFCQMKLILMREEVWYLMEDLKNEDTSNAPAEAAEQMVKKSNDETKALHAIAMAVDNSQLVYIKKCTTGSDAWKILKLNQRSKTEAERRQQPTPVVRSEIQSQRTV</sequence>
<dbReference type="EMBL" id="CVRI01000040">
    <property type="protein sequence ID" value="CRK95001.1"/>
    <property type="molecule type" value="Genomic_DNA"/>
</dbReference>
<feature type="region of interest" description="Disordered" evidence="1">
    <location>
        <begin position="48"/>
        <end position="118"/>
    </location>
</feature>
<evidence type="ECO:0000256" key="1">
    <source>
        <dbReference type="SAM" id="MobiDB-lite"/>
    </source>
</evidence>
<evidence type="ECO:0000313" key="3">
    <source>
        <dbReference type="Proteomes" id="UP000183832"/>
    </source>
</evidence>
<keyword evidence="3" id="KW-1185">Reference proteome</keyword>
<dbReference type="OrthoDB" id="7764212at2759"/>